<dbReference type="Proteomes" id="UP000314986">
    <property type="component" value="Unassembled WGS sequence"/>
</dbReference>
<sequence length="359" mass="39874">MVSQPLSVTNLQVFVTLPPGNTLEEQGSRKGGGQQNNPKPLTLTSPQTPSQHSPPKAQHAITVAVSSRTLFNMSDERAIFEAEGLECYVKYQQDHENEPLKKGHGFPLLKAMEAVNSRLHELYPGSEELFDVVLMTNNHAQVGVRLINSINHYGLTIERFCMTGGTNPVNYLKAYHTNLYLSSDPLKVAKALGEGVAAACTNHLDKDSNLSEQQLRVAFDGDSFVHHEDNVEKYGRSHGLDMSFELDKCESKQESKPSQAPLVGFLEALGKLQKKFFAKNERMDCPIRIYLIMAKCGATNGAKALKIIRGWGLEVDEAFVLYGTPKLLIIDKIRPHIFFDDQALHSTVQSGPITTYKKH</sequence>
<dbReference type="GO" id="GO:0046085">
    <property type="term" value="P:adenosine metabolic process"/>
    <property type="evidence" value="ECO:0007669"/>
    <property type="project" value="TreeGrafter"/>
</dbReference>
<dbReference type="Ensembl" id="ENSCMIT00000009494.1">
    <property type="protein sequence ID" value="ENSCMIP00000009238.1"/>
    <property type="gene ID" value="ENSCMIG00000004909.1"/>
</dbReference>
<accession>A0A4W3GY06</accession>
<dbReference type="Pfam" id="PF06189">
    <property type="entry name" value="5-nucleotidase"/>
    <property type="match status" value="1"/>
</dbReference>
<evidence type="ECO:0000313" key="2">
    <source>
        <dbReference type="Ensembl" id="ENSCMIP00000009238.1"/>
    </source>
</evidence>
<feature type="compositionally biased region" description="Low complexity" evidence="1">
    <location>
        <begin position="44"/>
        <end position="55"/>
    </location>
</feature>
<keyword evidence="3" id="KW-1185">Reference proteome</keyword>
<organism evidence="2 3">
    <name type="scientific">Callorhinchus milii</name>
    <name type="common">Ghost shark</name>
    <dbReference type="NCBI Taxonomy" id="7868"/>
    <lineage>
        <taxon>Eukaryota</taxon>
        <taxon>Metazoa</taxon>
        <taxon>Chordata</taxon>
        <taxon>Craniata</taxon>
        <taxon>Vertebrata</taxon>
        <taxon>Chondrichthyes</taxon>
        <taxon>Holocephali</taxon>
        <taxon>Chimaeriformes</taxon>
        <taxon>Callorhinchidae</taxon>
        <taxon>Callorhinchus</taxon>
    </lineage>
</organism>
<reference evidence="3" key="3">
    <citation type="journal article" date="2014" name="Nature">
        <title>Elephant shark genome provides unique insights into gnathostome evolution.</title>
        <authorList>
            <consortium name="International Elephant Shark Genome Sequencing Consortium"/>
            <person name="Venkatesh B."/>
            <person name="Lee A.P."/>
            <person name="Ravi V."/>
            <person name="Maurya A.K."/>
            <person name="Lian M.M."/>
            <person name="Swann J.B."/>
            <person name="Ohta Y."/>
            <person name="Flajnik M.F."/>
            <person name="Sutoh Y."/>
            <person name="Kasahara M."/>
            <person name="Hoon S."/>
            <person name="Gangu V."/>
            <person name="Roy S.W."/>
            <person name="Irimia M."/>
            <person name="Korzh V."/>
            <person name="Kondrychyn I."/>
            <person name="Lim Z.W."/>
            <person name="Tay B.H."/>
            <person name="Tohari S."/>
            <person name="Kong K.W."/>
            <person name="Ho S."/>
            <person name="Lorente-Galdos B."/>
            <person name="Quilez J."/>
            <person name="Marques-Bonet T."/>
            <person name="Raney B.J."/>
            <person name="Ingham P.W."/>
            <person name="Tay A."/>
            <person name="Hillier L.W."/>
            <person name="Minx P."/>
            <person name="Boehm T."/>
            <person name="Wilson R.K."/>
            <person name="Brenner S."/>
            <person name="Warren W.C."/>
        </authorList>
    </citation>
    <scope>NUCLEOTIDE SEQUENCE [LARGE SCALE GENOMIC DNA]</scope>
</reference>
<reference evidence="3" key="2">
    <citation type="journal article" date="2007" name="PLoS Biol.">
        <title>Survey sequencing and comparative analysis of the elephant shark (Callorhinchus milii) genome.</title>
        <authorList>
            <person name="Venkatesh B."/>
            <person name="Kirkness E.F."/>
            <person name="Loh Y.H."/>
            <person name="Halpern A.L."/>
            <person name="Lee A.P."/>
            <person name="Johnson J."/>
            <person name="Dandona N."/>
            <person name="Viswanathan L.D."/>
            <person name="Tay A."/>
            <person name="Venter J.C."/>
            <person name="Strausberg R.L."/>
            <person name="Brenner S."/>
        </authorList>
    </citation>
    <scope>NUCLEOTIDE SEQUENCE [LARGE SCALE GENOMIC DNA]</scope>
</reference>
<dbReference type="AlphaFoldDB" id="A0A4W3GY06"/>
<reference evidence="3" key="1">
    <citation type="journal article" date="2006" name="Science">
        <title>Ancient noncoding elements conserved in the human genome.</title>
        <authorList>
            <person name="Venkatesh B."/>
            <person name="Kirkness E.F."/>
            <person name="Loh Y.H."/>
            <person name="Halpern A.L."/>
            <person name="Lee A.P."/>
            <person name="Johnson J."/>
            <person name="Dandona N."/>
            <person name="Viswanathan L.D."/>
            <person name="Tay A."/>
            <person name="Venter J.C."/>
            <person name="Strausberg R.L."/>
            <person name="Brenner S."/>
        </authorList>
    </citation>
    <scope>NUCLEOTIDE SEQUENCE [LARGE SCALE GENOMIC DNA]</scope>
</reference>
<reference evidence="2" key="5">
    <citation type="submission" date="2025-09" db="UniProtKB">
        <authorList>
            <consortium name="Ensembl"/>
        </authorList>
    </citation>
    <scope>IDENTIFICATION</scope>
</reference>
<evidence type="ECO:0000256" key="1">
    <source>
        <dbReference type="SAM" id="MobiDB-lite"/>
    </source>
</evidence>
<dbReference type="GO" id="GO:0000166">
    <property type="term" value="F:nucleotide binding"/>
    <property type="evidence" value="ECO:0007669"/>
    <property type="project" value="InterPro"/>
</dbReference>
<dbReference type="GO" id="GO:0005829">
    <property type="term" value="C:cytosol"/>
    <property type="evidence" value="ECO:0007669"/>
    <property type="project" value="TreeGrafter"/>
</dbReference>
<dbReference type="STRING" id="7868.ENSCMIP00000009238"/>
<dbReference type="PANTHER" id="PTHR31367:SF5">
    <property type="entry name" value="CYTOSOLIC 5'-NUCLEOTIDASE 1A"/>
    <property type="match status" value="1"/>
</dbReference>
<dbReference type="GeneTree" id="ENSGT00390000017767"/>
<reference evidence="2" key="4">
    <citation type="submission" date="2025-08" db="UniProtKB">
        <authorList>
            <consortium name="Ensembl"/>
        </authorList>
    </citation>
    <scope>IDENTIFICATION</scope>
</reference>
<dbReference type="InParanoid" id="A0A4W3GY06"/>
<dbReference type="PANTHER" id="PTHR31367">
    <property type="entry name" value="CYTOSOLIC 5'-NUCLEOTIDASE 1 FAMILY MEMBER"/>
    <property type="match status" value="1"/>
</dbReference>
<evidence type="ECO:0000313" key="3">
    <source>
        <dbReference type="Proteomes" id="UP000314986"/>
    </source>
</evidence>
<proteinExistence type="predicted"/>
<dbReference type="GO" id="GO:0009117">
    <property type="term" value="P:nucleotide metabolic process"/>
    <property type="evidence" value="ECO:0007669"/>
    <property type="project" value="InterPro"/>
</dbReference>
<dbReference type="InterPro" id="IPR010394">
    <property type="entry name" value="5-nucleotidase"/>
</dbReference>
<protein>
    <submittedName>
        <fullName evidence="2">Cytosolic 5'-nucleotidase 1A-like</fullName>
    </submittedName>
</protein>
<dbReference type="GO" id="GO:0000287">
    <property type="term" value="F:magnesium ion binding"/>
    <property type="evidence" value="ECO:0007669"/>
    <property type="project" value="InterPro"/>
</dbReference>
<dbReference type="GO" id="GO:0008253">
    <property type="term" value="F:5'-nucleotidase activity"/>
    <property type="evidence" value="ECO:0007669"/>
    <property type="project" value="InterPro"/>
</dbReference>
<name>A0A4W3GY06_CALMI</name>
<gene>
    <name evidence="2" type="primary">LOC103183152</name>
</gene>
<feature type="region of interest" description="Disordered" evidence="1">
    <location>
        <begin position="19"/>
        <end position="58"/>
    </location>
</feature>